<dbReference type="InterPro" id="IPR029046">
    <property type="entry name" value="LolA/LolB/LppX"/>
</dbReference>
<dbReference type="RefSeq" id="WP_073489729.1">
    <property type="nucleotide sequence ID" value="NZ_FQVN01000016.1"/>
</dbReference>
<comment type="similarity">
    <text evidence="2">Belongs to the LppX/LprAFG lipoprotein family.</text>
</comment>
<protein>
    <submittedName>
        <fullName evidence="5">Lipoprotein LprG</fullName>
    </submittedName>
</protein>
<keyword evidence="4" id="KW-0732">Signal</keyword>
<dbReference type="Pfam" id="PF07161">
    <property type="entry name" value="LppX_LprAFG"/>
    <property type="match status" value="1"/>
</dbReference>
<dbReference type="InterPro" id="IPR009830">
    <property type="entry name" value="LppX/LprAFG"/>
</dbReference>
<proteinExistence type="inferred from homology"/>
<feature type="chain" id="PRO_5012274129" evidence="4">
    <location>
        <begin position="28"/>
        <end position="232"/>
    </location>
</feature>
<dbReference type="AlphaFoldDB" id="A0A1M5NSZ6"/>
<sequence length="232" mass="24466">MVGRPARLGLLVLLTAAAVLLPGCGDAPGPAPVVSDGRRLLDRSAEAMRGVPGAHFVLDTDKPVGGFSVRAAEGDLTRAGAARGRARVQEARAVVELDFVLLDESVYVREPAGGYRRLPSAFAAAVYDPTAILDPERGVARVLGDVRDPRVEAEEEVAGVRARRVTGVVPRAAVTGLLPGVLADPAGWFWVADGSDRLVRLRFEVPGMDDGAATVTMTLSDFDRPLDIRPPS</sequence>
<evidence type="ECO:0000313" key="5">
    <source>
        <dbReference type="EMBL" id="SHG92686.1"/>
    </source>
</evidence>
<dbReference type="STRING" id="2017.SAMN05444320_11699"/>
<dbReference type="CDD" id="cd16334">
    <property type="entry name" value="LppX-like"/>
    <property type="match status" value="1"/>
</dbReference>
<evidence type="ECO:0000256" key="2">
    <source>
        <dbReference type="ARBA" id="ARBA00009194"/>
    </source>
</evidence>
<organism evidence="5 6">
    <name type="scientific">Streptoalloteichus hindustanus</name>
    <dbReference type="NCBI Taxonomy" id="2017"/>
    <lineage>
        <taxon>Bacteria</taxon>
        <taxon>Bacillati</taxon>
        <taxon>Actinomycetota</taxon>
        <taxon>Actinomycetes</taxon>
        <taxon>Pseudonocardiales</taxon>
        <taxon>Pseudonocardiaceae</taxon>
        <taxon>Streptoalloteichus</taxon>
    </lineage>
</organism>
<gene>
    <name evidence="5" type="ORF">SAMN05444320_11699</name>
</gene>
<keyword evidence="6" id="KW-1185">Reference proteome</keyword>
<keyword evidence="3" id="KW-1003">Cell membrane</keyword>
<dbReference type="Proteomes" id="UP000184501">
    <property type="component" value="Unassembled WGS sequence"/>
</dbReference>
<keyword evidence="3" id="KW-0472">Membrane</keyword>
<dbReference type="Gene3D" id="2.50.20.20">
    <property type="match status" value="1"/>
</dbReference>
<dbReference type="OrthoDB" id="4763237at2"/>
<evidence type="ECO:0000313" key="6">
    <source>
        <dbReference type="Proteomes" id="UP000184501"/>
    </source>
</evidence>
<dbReference type="GO" id="GO:0030313">
    <property type="term" value="C:cell envelope"/>
    <property type="evidence" value="ECO:0007669"/>
    <property type="project" value="UniProtKB-SubCell"/>
</dbReference>
<keyword evidence="5" id="KW-0449">Lipoprotein</keyword>
<dbReference type="SUPFAM" id="SSF89392">
    <property type="entry name" value="Prokaryotic lipoproteins and lipoprotein localization factors"/>
    <property type="match status" value="1"/>
</dbReference>
<comment type="subcellular location">
    <subcellularLocation>
        <location evidence="1">Cell envelope</location>
    </subcellularLocation>
</comment>
<reference evidence="5 6" key="1">
    <citation type="submission" date="2016-11" db="EMBL/GenBank/DDBJ databases">
        <authorList>
            <person name="Jaros S."/>
            <person name="Januszkiewicz K."/>
            <person name="Wedrychowicz H."/>
        </authorList>
    </citation>
    <scope>NUCLEOTIDE SEQUENCE [LARGE SCALE GENOMIC DNA]</scope>
    <source>
        <strain evidence="5 6">DSM 44523</strain>
    </source>
</reference>
<evidence type="ECO:0000256" key="1">
    <source>
        <dbReference type="ARBA" id="ARBA00004196"/>
    </source>
</evidence>
<name>A0A1M5NSZ6_STRHI</name>
<feature type="signal peptide" evidence="4">
    <location>
        <begin position="1"/>
        <end position="27"/>
    </location>
</feature>
<accession>A0A1M5NSZ6</accession>
<evidence type="ECO:0000256" key="4">
    <source>
        <dbReference type="SAM" id="SignalP"/>
    </source>
</evidence>
<dbReference type="EMBL" id="FQVN01000016">
    <property type="protein sequence ID" value="SHG92686.1"/>
    <property type="molecule type" value="Genomic_DNA"/>
</dbReference>
<evidence type="ECO:0000256" key="3">
    <source>
        <dbReference type="ARBA" id="ARBA00022475"/>
    </source>
</evidence>